<proteinExistence type="predicted"/>
<dbReference type="EMBL" id="KB733460">
    <property type="protein sequence ID" value="ENI03308.1"/>
    <property type="molecule type" value="Genomic_DNA"/>
</dbReference>
<dbReference type="HOGENOM" id="CLU_1299593_0_0_1"/>
<gene>
    <name evidence="1" type="ORF">COCC4DRAFT_142862</name>
</gene>
<dbReference type="AlphaFoldDB" id="N4X481"/>
<evidence type="ECO:0000313" key="2">
    <source>
        <dbReference type="Proteomes" id="UP000012338"/>
    </source>
</evidence>
<evidence type="ECO:0000313" key="1">
    <source>
        <dbReference type="EMBL" id="ENI03308.1"/>
    </source>
</evidence>
<name>N4X481_COCH4</name>
<organism evidence="1 2">
    <name type="scientific">Cochliobolus heterostrophus (strain C4 / ATCC 48331 / race T)</name>
    <name type="common">Southern corn leaf blight fungus</name>
    <name type="synonym">Bipolaris maydis</name>
    <dbReference type="NCBI Taxonomy" id="665024"/>
    <lineage>
        <taxon>Eukaryota</taxon>
        <taxon>Fungi</taxon>
        <taxon>Dikarya</taxon>
        <taxon>Ascomycota</taxon>
        <taxon>Pezizomycotina</taxon>
        <taxon>Dothideomycetes</taxon>
        <taxon>Pleosporomycetidae</taxon>
        <taxon>Pleosporales</taxon>
        <taxon>Pleosporineae</taxon>
        <taxon>Pleosporaceae</taxon>
        <taxon>Bipolaris</taxon>
    </lineage>
</organism>
<dbReference type="Proteomes" id="UP000012338">
    <property type="component" value="Unassembled WGS sequence"/>
</dbReference>
<protein>
    <submittedName>
        <fullName evidence="1">Uncharacterized protein</fullName>
    </submittedName>
</protein>
<accession>N4X481</accession>
<dbReference type="OrthoDB" id="5135333at2759"/>
<reference evidence="2" key="2">
    <citation type="journal article" date="2013" name="PLoS Genet.">
        <title>Comparative genome structure, secondary metabolite, and effector coding capacity across Cochliobolus pathogens.</title>
        <authorList>
            <person name="Condon B.J."/>
            <person name="Leng Y."/>
            <person name="Wu D."/>
            <person name="Bushley K.E."/>
            <person name="Ohm R.A."/>
            <person name="Otillar R."/>
            <person name="Martin J."/>
            <person name="Schackwitz W."/>
            <person name="Grimwood J."/>
            <person name="MohdZainudin N."/>
            <person name="Xue C."/>
            <person name="Wang R."/>
            <person name="Manning V.A."/>
            <person name="Dhillon B."/>
            <person name="Tu Z.J."/>
            <person name="Steffenson B.J."/>
            <person name="Salamov A."/>
            <person name="Sun H."/>
            <person name="Lowry S."/>
            <person name="LaButti K."/>
            <person name="Han J."/>
            <person name="Copeland A."/>
            <person name="Lindquist E."/>
            <person name="Barry K."/>
            <person name="Schmutz J."/>
            <person name="Baker S.E."/>
            <person name="Ciuffetti L.M."/>
            <person name="Grigoriev I.V."/>
            <person name="Zhong S."/>
            <person name="Turgeon B.G."/>
        </authorList>
    </citation>
    <scope>NUCLEOTIDE SEQUENCE [LARGE SCALE GENOMIC DNA]</scope>
    <source>
        <strain evidence="2">C4 / ATCC 48331 / race T</strain>
    </source>
</reference>
<keyword evidence="2" id="KW-1185">Reference proteome</keyword>
<sequence length="212" mass="24515">MRRRQGDFNRKRPPSWTWAGWEAAQNPLESGSKGARVRYEQPFDVLVLNSGIVQRYRRCGEERIRPRKGIFYSVQERLNRFSLQELGLFGMLNMTSKAEEEVDQPDLHINTVVSREHWINTATHPRVGTVKFDTGYSAKHPNYVTAILLSEAQYLGNETRPDVLGYPLYNIILVKTVRVRGKVKFMERIGLGKIYKYAWREAGASKEVVVLE</sequence>
<reference evidence="1 2" key="1">
    <citation type="journal article" date="2012" name="PLoS Pathog.">
        <title>Diverse lifestyles and strategies of plant pathogenesis encoded in the genomes of eighteen Dothideomycetes fungi.</title>
        <authorList>
            <person name="Ohm R.A."/>
            <person name="Feau N."/>
            <person name="Henrissat B."/>
            <person name="Schoch C.L."/>
            <person name="Horwitz B.A."/>
            <person name="Barry K.W."/>
            <person name="Condon B.J."/>
            <person name="Copeland A.C."/>
            <person name="Dhillon B."/>
            <person name="Glaser F."/>
            <person name="Hesse C.N."/>
            <person name="Kosti I."/>
            <person name="LaButti K."/>
            <person name="Lindquist E.A."/>
            <person name="Lucas S."/>
            <person name="Salamov A.A."/>
            <person name="Bradshaw R.E."/>
            <person name="Ciuffetti L."/>
            <person name="Hamelin R.C."/>
            <person name="Kema G.H.J."/>
            <person name="Lawrence C."/>
            <person name="Scott J.A."/>
            <person name="Spatafora J.W."/>
            <person name="Turgeon B.G."/>
            <person name="de Wit P.J.G.M."/>
            <person name="Zhong S."/>
            <person name="Goodwin S.B."/>
            <person name="Grigoriev I.V."/>
        </authorList>
    </citation>
    <scope>NUCLEOTIDE SEQUENCE [LARGE SCALE GENOMIC DNA]</scope>
    <source>
        <strain evidence="2">C4 / ATCC 48331 / race T</strain>
    </source>
</reference>